<evidence type="ECO:0000313" key="2">
    <source>
        <dbReference type="Proteomes" id="UP000811545"/>
    </source>
</evidence>
<evidence type="ECO:0000313" key="1">
    <source>
        <dbReference type="EMBL" id="MBT9146248.1"/>
    </source>
</evidence>
<accession>A0A9E2F839</accession>
<protein>
    <submittedName>
        <fullName evidence="1">Uncharacterized protein</fullName>
    </submittedName>
</protein>
<dbReference type="Proteomes" id="UP000811545">
    <property type="component" value="Unassembled WGS sequence"/>
</dbReference>
<proteinExistence type="predicted"/>
<dbReference type="EMBL" id="QLTW01000409">
    <property type="protein sequence ID" value="MBT9146248.1"/>
    <property type="molecule type" value="Genomic_DNA"/>
</dbReference>
<reference evidence="1 2" key="1">
    <citation type="journal article" date="2021" name="bioRxiv">
        <title>Unique metabolic strategies in Hadean analogues reveal hints for primordial physiology.</title>
        <authorList>
            <person name="Nobu M.K."/>
            <person name="Nakai R."/>
            <person name="Tamazawa S."/>
            <person name="Mori H."/>
            <person name="Toyoda A."/>
            <person name="Ijiri A."/>
            <person name="Suzuki S."/>
            <person name="Kurokawa K."/>
            <person name="Kamagata Y."/>
            <person name="Tamaki H."/>
        </authorList>
    </citation>
    <scope>NUCLEOTIDE SEQUENCE [LARGE SCALE GENOMIC DNA]</scope>
    <source>
        <strain evidence="1">BS525</strain>
    </source>
</reference>
<organism evidence="1 2">
    <name type="scientific">Psychracetigena formicireducens</name>
    <dbReference type="NCBI Taxonomy" id="2986056"/>
    <lineage>
        <taxon>Bacteria</taxon>
        <taxon>Bacillati</taxon>
        <taxon>Candidatus Lithacetigenota</taxon>
        <taxon>Candidatus Psychracetigena</taxon>
    </lineage>
</organism>
<name>A0A9E2F839_PSYF1</name>
<gene>
    <name evidence="1" type="ORF">DDT42_02130</name>
</gene>
<sequence>MVIGNDLIVSWREGANFGIDRIDWTTKYPNAYLTTLIIAGTRHRAKDFKNYIISYDNRPVGTDITLETSINQGPFALQTLTDDVANAKTKLQRTLAGGNLQLRIRLTTSGNLSPIVSEIYCDWDEKQTL</sequence>
<dbReference type="AlphaFoldDB" id="A0A9E2F839"/>
<comment type="caution">
    <text evidence="1">The sequence shown here is derived from an EMBL/GenBank/DDBJ whole genome shotgun (WGS) entry which is preliminary data.</text>
</comment>